<dbReference type="GO" id="GO:0015343">
    <property type="term" value="F:siderophore-iron transmembrane transporter activity"/>
    <property type="evidence" value="ECO:0007669"/>
    <property type="project" value="TreeGrafter"/>
</dbReference>
<feature type="region of interest" description="Disordered" evidence="8">
    <location>
        <begin position="1"/>
        <end position="35"/>
    </location>
</feature>
<feature type="compositionally biased region" description="Polar residues" evidence="8">
    <location>
        <begin position="613"/>
        <end position="622"/>
    </location>
</feature>
<comment type="similarity">
    <text evidence="2">Belongs to the major facilitator superfamily.</text>
</comment>
<sequence>MSTNQNESKPVGEQATYPEPDVDTPPETKGYVHEEERNDYNDSKLIVIRKTEIEADQYKKSPILTALLLFSAFLIGYGYGLDGNVRYVYTAQASASYGHHSLISTIGVINAVIGAASQILYARLSDVYGRLRLLITAIVFYVVGTIIQCKANDIQKYCAGAVFYNLGYVGVLLIVLLILSDASSLRWRLFYQFIPTLPFIINTWISGNVTEAVGLEHWSWGIAMWAFIFPLSSLPFISCLLHMKFLARNDPEYLELKRQKTYYQKNGLWNTLSELFWRLDVIGVFVMIVCLGCLLVPLTLASNVSSRWSSGKIIGPLVLGVVLIPVWVVIQSKVSKYPMAPFHLLKDRGIWSALALSFLLDFIFYMATDYLYTVLIVSVNQSIKSATRITSLSSFTSTVWSPLFSLIVAYFRRLKPFIVMGVSIWFLACGLLYHFRGGESAKSGIIGGLVVWGIGTTMFTYPIAVSMQSATTHEHMATVTALSYVLYRVGTAVGNSVSGAIWTQLLPDRLERNLGNATMAAEVFADPYVFCNNYPYGTPERSAVVSAYIYIQKLETLVALVFCVLLVGFSLFLRDPKLTDKVAYEEAEIGGDDVVKTDDAIFGKTFGRIFGSGKQNVTSSATEDTDSVEKAPVNTAT</sequence>
<feature type="transmembrane region" description="Helical" evidence="9">
    <location>
        <begin position="485"/>
        <end position="505"/>
    </location>
</feature>
<evidence type="ECO:0000313" key="10">
    <source>
        <dbReference type="EMBL" id="CDR42042.1"/>
    </source>
</evidence>
<feature type="transmembrane region" description="Helical" evidence="9">
    <location>
        <begin position="154"/>
        <end position="177"/>
    </location>
</feature>
<keyword evidence="6" id="KW-0406">Ion transport</keyword>
<dbReference type="InterPro" id="IPR036259">
    <property type="entry name" value="MFS_trans_sf"/>
</dbReference>
<keyword evidence="5 9" id="KW-1133">Transmembrane helix</keyword>
<dbReference type="GO" id="GO:0005774">
    <property type="term" value="C:vacuolar membrane"/>
    <property type="evidence" value="ECO:0007669"/>
    <property type="project" value="TreeGrafter"/>
</dbReference>
<dbReference type="PANTHER" id="PTHR23501">
    <property type="entry name" value="MAJOR FACILITATOR SUPERFAMILY"/>
    <property type="match status" value="1"/>
</dbReference>
<evidence type="ECO:0000256" key="6">
    <source>
        <dbReference type="ARBA" id="ARBA00023065"/>
    </source>
</evidence>
<protein>
    <submittedName>
        <fullName evidence="10">CYFA0S08e02938g1_1</fullName>
    </submittedName>
</protein>
<proteinExistence type="inferred from homology"/>
<dbReference type="InterPro" id="IPR011701">
    <property type="entry name" value="MFS"/>
</dbReference>
<dbReference type="SUPFAM" id="SSF103473">
    <property type="entry name" value="MFS general substrate transporter"/>
    <property type="match status" value="1"/>
</dbReference>
<dbReference type="Pfam" id="PF07690">
    <property type="entry name" value="MFS_1"/>
    <property type="match status" value="1"/>
</dbReference>
<evidence type="ECO:0000256" key="2">
    <source>
        <dbReference type="ARBA" id="ARBA00008335"/>
    </source>
</evidence>
<feature type="transmembrane region" description="Helical" evidence="9">
    <location>
        <begin position="189"/>
        <end position="206"/>
    </location>
</feature>
<feature type="transmembrane region" description="Helical" evidence="9">
    <location>
        <begin position="441"/>
        <end position="464"/>
    </location>
</feature>
<comment type="subcellular location">
    <subcellularLocation>
        <location evidence="1">Endomembrane system</location>
        <topology evidence="1">Multi-pass membrane protein</topology>
    </subcellularLocation>
</comment>
<evidence type="ECO:0000256" key="8">
    <source>
        <dbReference type="SAM" id="MobiDB-lite"/>
    </source>
</evidence>
<evidence type="ECO:0000256" key="9">
    <source>
        <dbReference type="SAM" id="Phobius"/>
    </source>
</evidence>
<dbReference type="EMBL" id="LK052893">
    <property type="protein sequence ID" value="CDR42042.1"/>
    <property type="molecule type" value="Genomic_DNA"/>
</dbReference>
<accession>A0A061B332</accession>
<dbReference type="OrthoDB" id="2241241at2759"/>
<feature type="transmembrane region" description="Helical" evidence="9">
    <location>
        <begin position="313"/>
        <end position="330"/>
    </location>
</feature>
<dbReference type="Gene3D" id="1.20.1250.20">
    <property type="entry name" value="MFS general substrate transporter like domains"/>
    <property type="match status" value="2"/>
</dbReference>
<organism evidence="10">
    <name type="scientific">Cyberlindnera fabianii</name>
    <name type="common">Yeast</name>
    <name type="synonym">Hansenula fabianii</name>
    <dbReference type="NCBI Taxonomy" id="36022"/>
    <lineage>
        <taxon>Eukaryota</taxon>
        <taxon>Fungi</taxon>
        <taxon>Dikarya</taxon>
        <taxon>Ascomycota</taxon>
        <taxon>Saccharomycotina</taxon>
        <taxon>Saccharomycetes</taxon>
        <taxon>Phaffomycetales</taxon>
        <taxon>Phaffomycetaceae</taxon>
        <taxon>Cyberlindnera</taxon>
    </lineage>
</organism>
<evidence type="ECO:0000256" key="5">
    <source>
        <dbReference type="ARBA" id="ARBA00022989"/>
    </source>
</evidence>
<keyword evidence="4 9" id="KW-0812">Transmembrane</keyword>
<dbReference type="PANTHER" id="PTHR23501:SF92">
    <property type="entry name" value="GLUTATHIONE EXCHANGER 1-RELATED"/>
    <property type="match status" value="1"/>
</dbReference>
<feature type="region of interest" description="Disordered" evidence="8">
    <location>
        <begin position="613"/>
        <end position="637"/>
    </location>
</feature>
<feature type="transmembrane region" description="Helical" evidence="9">
    <location>
        <begin position="101"/>
        <end position="124"/>
    </location>
</feature>
<feature type="transmembrane region" description="Helical" evidence="9">
    <location>
        <begin position="417"/>
        <end position="435"/>
    </location>
</feature>
<evidence type="ECO:0000256" key="4">
    <source>
        <dbReference type="ARBA" id="ARBA00022692"/>
    </source>
</evidence>
<feature type="transmembrane region" description="Helical" evidence="9">
    <location>
        <begin position="392"/>
        <end position="410"/>
    </location>
</feature>
<gene>
    <name evidence="10" type="ORF">CYFA0S_08e02938g</name>
</gene>
<feature type="transmembrane region" description="Helical" evidence="9">
    <location>
        <begin position="218"/>
        <end position="241"/>
    </location>
</feature>
<evidence type="ECO:0000256" key="3">
    <source>
        <dbReference type="ARBA" id="ARBA00022448"/>
    </source>
</evidence>
<dbReference type="GO" id="GO:0005886">
    <property type="term" value="C:plasma membrane"/>
    <property type="evidence" value="ECO:0007669"/>
    <property type="project" value="TreeGrafter"/>
</dbReference>
<feature type="transmembrane region" description="Helical" evidence="9">
    <location>
        <begin position="556"/>
        <end position="573"/>
    </location>
</feature>
<evidence type="ECO:0000256" key="7">
    <source>
        <dbReference type="ARBA" id="ARBA00023136"/>
    </source>
</evidence>
<dbReference type="VEuPathDB" id="FungiDB:BON22_4937"/>
<dbReference type="FunFam" id="1.20.1250.20:FF:000197">
    <property type="entry name" value="Siderophore iron transporter 1"/>
    <property type="match status" value="1"/>
</dbReference>
<dbReference type="GO" id="GO:0005768">
    <property type="term" value="C:endosome"/>
    <property type="evidence" value="ECO:0007669"/>
    <property type="project" value="TreeGrafter"/>
</dbReference>
<reference evidence="10" key="1">
    <citation type="journal article" date="2014" name="Genome Announc.">
        <title>Genome sequence of the yeast Cyberlindnera fabianii (Hansenula fabianii).</title>
        <authorList>
            <person name="Freel K.C."/>
            <person name="Sarilar V."/>
            <person name="Neuveglise C."/>
            <person name="Devillers H."/>
            <person name="Friedrich A."/>
            <person name="Schacherer J."/>
        </authorList>
    </citation>
    <scope>NUCLEOTIDE SEQUENCE</scope>
    <source>
        <strain evidence="10">YJS4271</strain>
    </source>
</reference>
<feature type="transmembrane region" description="Helical" evidence="9">
    <location>
        <begin position="63"/>
        <end position="81"/>
    </location>
</feature>
<keyword evidence="3" id="KW-0813">Transport</keyword>
<name>A0A061B332_CYBFA</name>
<feature type="transmembrane region" description="Helical" evidence="9">
    <location>
        <begin position="131"/>
        <end position="148"/>
    </location>
</feature>
<feature type="transmembrane region" description="Helical" evidence="9">
    <location>
        <begin position="350"/>
        <end position="372"/>
    </location>
</feature>
<feature type="transmembrane region" description="Helical" evidence="9">
    <location>
        <begin position="275"/>
        <end position="301"/>
    </location>
</feature>
<evidence type="ECO:0000256" key="1">
    <source>
        <dbReference type="ARBA" id="ARBA00004127"/>
    </source>
</evidence>
<keyword evidence="7 9" id="KW-0472">Membrane</keyword>
<dbReference type="AlphaFoldDB" id="A0A061B332"/>
<dbReference type="PhylomeDB" id="A0A061B332"/>